<dbReference type="PANTHER" id="PTHR23512:SF3">
    <property type="entry name" value="MAJOR FACILITATOR SUPERFAMILY DOMAIN-CONTAINING PROTEIN 1"/>
    <property type="match status" value="1"/>
</dbReference>
<feature type="transmembrane region" description="Helical" evidence="26">
    <location>
        <begin position="40"/>
        <end position="60"/>
    </location>
</feature>
<sequence length="402" mass="44405">MEKDSESSVAITSTPEEGDKEAVATLAEEDSMCCDPRRGYFRFGGLFFMCFLGFGSYFCYDTPGSLQDQIKEDMDVNTVQLFGIRLGTIIFSTIVTLGQFAYAFGALIDEFWMMQLGRFIFGVGGESLAVAQNAYTVSWFKGKELNTVFGLQLSMARVGSTVNFLSMGPIYSRIDQFEDGHVTLGISLMIAGATCVFSLACALILGMLDRRRTTVLRLNESSTGEKIQLKDILSFPLSFWLISVVCVTYYVAIFPFIGLAKVFFMRKYDLGENGANAVSSIVYIISAFASPLFGFLVDKTGRNIMWVFIAVLVSLGSHCLLAFTFLNPFIPMVDSKSEIHGSHILLHTDSMQSIQNLGLALISMLGGLIVDTKGYLYLEIFYIIWLCVALTSTIGMWTADKA</sequence>
<evidence type="ECO:0000256" key="21">
    <source>
        <dbReference type="ARBA" id="ARBA00044985"/>
    </source>
</evidence>
<evidence type="ECO:0000256" key="23">
    <source>
        <dbReference type="ARBA" id="ARBA00045709"/>
    </source>
</evidence>
<evidence type="ECO:0000256" key="11">
    <source>
        <dbReference type="ARBA" id="ARBA00044884"/>
    </source>
</evidence>
<evidence type="ECO:0000256" key="17">
    <source>
        <dbReference type="ARBA" id="ARBA00044903"/>
    </source>
</evidence>
<comment type="catalytic activity">
    <reaction evidence="13">
        <text>L-alpha-aminoacyl-L-lysine(out) = L-alpha-aminoacyl-L-lysine(in)</text>
        <dbReference type="Rhea" id="RHEA:79383"/>
        <dbReference type="ChEBI" id="CHEBI:229966"/>
    </reaction>
</comment>
<feature type="transmembrane region" description="Helical" evidence="26">
    <location>
        <begin position="350"/>
        <end position="370"/>
    </location>
</feature>
<evidence type="ECO:0000256" key="20">
    <source>
        <dbReference type="ARBA" id="ARBA00044924"/>
    </source>
</evidence>
<evidence type="ECO:0000256" key="7">
    <source>
        <dbReference type="ARBA" id="ARBA00023228"/>
    </source>
</evidence>
<evidence type="ECO:0000256" key="4">
    <source>
        <dbReference type="ARBA" id="ARBA00022692"/>
    </source>
</evidence>
<evidence type="ECO:0000256" key="10">
    <source>
        <dbReference type="ARBA" id="ARBA00044881"/>
    </source>
</evidence>
<evidence type="ECO:0000313" key="28">
    <source>
        <dbReference type="Proteomes" id="UP000326759"/>
    </source>
</evidence>
<feature type="transmembrane region" description="Helical" evidence="26">
    <location>
        <begin position="81"/>
        <end position="104"/>
    </location>
</feature>
<dbReference type="Gene3D" id="1.20.1250.20">
    <property type="entry name" value="MFS general substrate transporter like domains"/>
    <property type="match status" value="2"/>
</dbReference>
<dbReference type="EMBL" id="SEYY01006251">
    <property type="protein sequence ID" value="KAB7502962.1"/>
    <property type="molecule type" value="Genomic_DNA"/>
</dbReference>
<comment type="catalytic activity">
    <reaction evidence="19">
        <text>L-alanyl-L-lysine(out) = L-alanyl-L-lysine(in)</text>
        <dbReference type="Rhea" id="RHEA:79415"/>
        <dbReference type="ChEBI" id="CHEBI:192470"/>
    </reaction>
</comment>
<dbReference type="InterPro" id="IPR011701">
    <property type="entry name" value="MFS"/>
</dbReference>
<keyword evidence="4 26" id="KW-0812">Transmembrane</keyword>
<dbReference type="CDD" id="cd17340">
    <property type="entry name" value="MFS_MFSD1"/>
    <property type="match status" value="1"/>
</dbReference>
<dbReference type="InterPro" id="IPR052187">
    <property type="entry name" value="MFSD1"/>
</dbReference>
<keyword evidence="28" id="KW-1185">Reference proteome</keyword>
<dbReference type="SUPFAM" id="SSF103473">
    <property type="entry name" value="MFS general substrate transporter"/>
    <property type="match status" value="1"/>
</dbReference>
<dbReference type="GO" id="GO:0022857">
    <property type="term" value="F:transmembrane transporter activity"/>
    <property type="evidence" value="ECO:0007669"/>
    <property type="project" value="InterPro"/>
</dbReference>
<comment type="catalytic activity">
    <reaction evidence="17">
        <text>L-arginyl-glycine(out) = L-arginyl-glycine(in)</text>
        <dbReference type="Rhea" id="RHEA:79391"/>
        <dbReference type="ChEBI" id="CHEBI:229955"/>
    </reaction>
</comment>
<comment type="subcellular location">
    <subcellularLocation>
        <location evidence="1">Lysosome membrane</location>
        <topology evidence="1">Multi-pass membrane protein</topology>
    </subcellularLocation>
</comment>
<reference evidence="27 28" key="1">
    <citation type="journal article" date="2019" name="PLoS Biol.">
        <title>Sex chromosomes control vertical transmission of feminizing Wolbachia symbionts in an isopod.</title>
        <authorList>
            <person name="Becking T."/>
            <person name="Chebbi M.A."/>
            <person name="Giraud I."/>
            <person name="Moumen B."/>
            <person name="Laverre T."/>
            <person name="Caubet Y."/>
            <person name="Peccoud J."/>
            <person name="Gilbert C."/>
            <person name="Cordaux R."/>
        </authorList>
    </citation>
    <scope>NUCLEOTIDE SEQUENCE [LARGE SCALE GENOMIC DNA]</scope>
    <source>
        <strain evidence="27">ANa2</strain>
        <tissue evidence="27">Whole body excluding digestive tract and cuticle</tissue>
    </source>
</reference>
<organism evidence="27 28">
    <name type="scientific">Armadillidium nasatum</name>
    <dbReference type="NCBI Taxonomy" id="96803"/>
    <lineage>
        <taxon>Eukaryota</taxon>
        <taxon>Metazoa</taxon>
        <taxon>Ecdysozoa</taxon>
        <taxon>Arthropoda</taxon>
        <taxon>Crustacea</taxon>
        <taxon>Multicrustacea</taxon>
        <taxon>Malacostraca</taxon>
        <taxon>Eumalacostraca</taxon>
        <taxon>Peracarida</taxon>
        <taxon>Isopoda</taxon>
        <taxon>Oniscidea</taxon>
        <taxon>Crinocheta</taxon>
        <taxon>Armadillidiidae</taxon>
        <taxon>Armadillidium</taxon>
    </lineage>
</organism>
<dbReference type="OrthoDB" id="424834at2759"/>
<evidence type="ECO:0000256" key="14">
    <source>
        <dbReference type="ARBA" id="ARBA00044898"/>
    </source>
</evidence>
<name>A0A5N5T8Z8_9CRUS</name>
<feature type="region of interest" description="Disordered" evidence="25">
    <location>
        <begin position="1"/>
        <end position="21"/>
    </location>
</feature>
<comment type="catalytic activity">
    <reaction evidence="14">
        <text>L-aspartyl-L-lysine(out) = L-aspartyl-L-lysine(in)</text>
        <dbReference type="Rhea" id="RHEA:79411"/>
        <dbReference type="ChEBI" id="CHEBI:229953"/>
    </reaction>
</comment>
<comment type="catalytic activity">
    <reaction evidence="11">
        <text>L-alpha-aminoacyl-L-histidine(out) = L-alpha-aminoacyl-L-histidine(in)</text>
        <dbReference type="Rhea" id="RHEA:79375"/>
        <dbReference type="ChEBI" id="CHEBI:229967"/>
    </reaction>
</comment>
<evidence type="ECO:0000256" key="9">
    <source>
        <dbReference type="ARBA" id="ARBA00044878"/>
    </source>
</evidence>
<accession>A0A5N5T8Z8</accession>
<comment type="catalytic activity">
    <reaction evidence="9">
        <text>L-histidyl-glycine(out) = L-histidyl-glycine(in)</text>
        <dbReference type="Rhea" id="RHEA:79395"/>
        <dbReference type="ChEBI" id="CHEBI:229957"/>
    </reaction>
</comment>
<evidence type="ECO:0000256" key="5">
    <source>
        <dbReference type="ARBA" id="ARBA00022989"/>
    </source>
</evidence>
<evidence type="ECO:0000256" key="25">
    <source>
        <dbReference type="SAM" id="MobiDB-lite"/>
    </source>
</evidence>
<dbReference type="AlphaFoldDB" id="A0A5N5T8Z8"/>
<feature type="transmembrane region" description="Helical" evidence="26">
    <location>
        <begin position="304"/>
        <end position="330"/>
    </location>
</feature>
<evidence type="ECO:0000256" key="8">
    <source>
        <dbReference type="ARBA" id="ARBA00044876"/>
    </source>
</evidence>
<evidence type="ECO:0000256" key="26">
    <source>
        <dbReference type="SAM" id="Phobius"/>
    </source>
</evidence>
<comment type="catalytic activity">
    <reaction evidence="10">
        <text>L-alpha-aminoacyl-L-arginine(out) = L-alpha-aminoacyl-L-arginine(in)</text>
        <dbReference type="Rhea" id="RHEA:79367"/>
        <dbReference type="ChEBI" id="CHEBI:229968"/>
    </reaction>
</comment>
<dbReference type="PANTHER" id="PTHR23512">
    <property type="entry name" value="MAJOR FACILITATOR SUPERFAMILY DOMAIN-CONTAINING PROTEIN 1"/>
    <property type="match status" value="1"/>
</dbReference>
<comment type="catalytic activity">
    <reaction evidence="15">
        <text>L-arginyl-L-alpha-amino acid(out) = L-arginyl-L-alpha-amino acid(in)</text>
        <dbReference type="Rhea" id="RHEA:79371"/>
        <dbReference type="ChEBI" id="CHEBI:84315"/>
    </reaction>
</comment>
<evidence type="ECO:0000256" key="24">
    <source>
        <dbReference type="ARBA" id="ARBA00046376"/>
    </source>
</evidence>
<dbReference type="Pfam" id="PF07690">
    <property type="entry name" value="MFS_1"/>
    <property type="match status" value="1"/>
</dbReference>
<comment type="subunit">
    <text evidence="24">Homodimer. Interacts with lysosomal protein GLMP (via lumenal domain); the interaction starts while both proteins are still in the endoplasmic reticulum and is required for stabilization of MFSD1 in lysosomes but has no direct effect on its targeting to lysosomes or transporter activity.</text>
</comment>
<evidence type="ECO:0000256" key="22">
    <source>
        <dbReference type="ARBA" id="ARBA00045018"/>
    </source>
</evidence>
<protein>
    <recommendedName>
        <fullName evidence="21">Lysosomal dipeptide transporter MFSD1</fullName>
    </recommendedName>
    <alternativeName>
        <fullName evidence="22">Major facilitator superfamily domain-containing protein 1</fullName>
    </alternativeName>
</protein>
<evidence type="ECO:0000256" key="15">
    <source>
        <dbReference type="ARBA" id="ARBA00044899"/>
    </source>
</evidence>
<feature type="transmembrane region" description="Helical" evidence="26">
    <location>
        <begin position="186"/>
        <end position="208"/>
    </location>
</feature>
<comment type="catalytic activity">
    <reaction evidence="20">
        <text>L-lysyl-glycine(out) = L-lysyl-glycine(in)</text>
        <dbReference type="Rhea" id="RHEA:79407"/>
        <dbReference type="ChEBI" id="CHEBI:191202"/>
    </reaction>
</comment>
<gene>
    <name evidence="27" type="primary">Mfsd1</name>
    <name evidence="27" type="ORF">Anas_11205</name>
</gene>
<keyword evidence="3" id="KW-0813">Transport</keyword>
<comment type="catalytic activity">
    <reaction evidence="18">
        <text>L-histidyl-L-alpha-amino acid(out) = L-histidyl-L-alpha-amino acid(in)</text>
        <dbReference type="Rhea" id="RHEA:79379"/>
        <dbReference type="ChEBI" id="CHEBI:229964"/>
    </reaction>
</comment>
<comment type="function">
    <text evidence="23">Lysosomal dipeptide uniporter that selectively exports lysine, arginine or histidine-containing dipeptides with a net positive charge from the lysosome lumen into the cytosol. Could play a role in a specific type of protein O-glycosylation indirectly regulating macrophages migration and tissue invasion. Also essential for liver homeostasis.</text>
</comment>
<keyword evidence="5 26" id="KW-1133">Transmembrane helix</keyword>
<feature type="transmembrane region" description="Helical" evidence="26">
    <location>
        <begin position="377"/>
        <end position="399"/>
    </location>
</feature>
<keyword evidence="6 26" id="KW-0472">Membrane</keyword>
<comment type="caution">
    <text evidence="27">The sequence shown here is derived from an EMBL/GenBank/DDBJ whole genome shotgun (WGS) entry which is preliminary data.</text>
</comment>
<feature type="transmembrane region" description="Helical" evidence="26">
    <location>
        <begin position="237"/>
        <end position="257"/>
    </location>
</feature>
<evidence type="ECO:0000256" key="16">
    <source>
        <dbReference type="ARBA" id="ARBA00044900"/>
    </source>
</evidence>
<evidence type="ECO:0000256" key="6">
    <source>
        <dbReference type="ARBA" id="ARBA00023136"/>
    </source>
</evidence>
<comment type="catalytic activity">
    <reaction evidence="8">
        <text>L-lysyl-L-alanine(out) = L-lysyl-L-alanine(in)</text>
        <dbReference type="Rhea" id="RHEA:79399"/>
        <dbReference type="ChEBI" id="CHEBI:229954"/>
    </reaction>
</comment>
<evidence type="ECO:0000256" key="18">
    <source>
        <dbReference type="ARBA" id="ARBA00044912"/>
    </source>
</evidence>
<feature type="transmembrane region" description="Helical" evidence="26">
    <location>
        <begin position="277"/>
        <end position="297"/>
    </location>
</feature>
<comment type="catalytic activity">
    <reaction evidence="12">
        <text>L-lysyl-L-alpha-amino acid(out) = L-lysyl-L-alpha-amino acid(in)</text>
        <dbReference type="Rhea" id="RHEA:79387"/>
        <dbReference type="ChEBI" id="CHEBI:229965"/>
    </reaction>
</comment>
<dbReference type="InterPro" id="IPR036259">
    <property type="entry name" value="MFS_trans_sf"/>
</dbReference>
<evidence type="ECO:0000256" key="2">
    <source>
        <dbReference type="ARBA" id="ARBA00008335"/>
    </source>
</evidence>
<evidence type="ECO:0000313" key="27">
    <source>
        <dbReference type="EMBL" id="KAB7502962.1"/>
    </source>
</evidence>
<keyword evidence="7" id="KW-0458">Lysosome</keyword>
<evidence type="ECO:0000256" key="13">
    <source>
        <dbReference type="ARBA" id="ARBA00044893"/>
    </source>
</evidence>
<evidence type="ECO:0000256" key="1">
    <source>
        <dbReference type="ARBA" id="ARBA00004155"/>
    </source>
</evidence>
<dbReference type="Proteomes" id="UP000326759">
    <property type="component" value="Unassembled WGS sequence"/>
</dbReference>
<comment type="similarity">
    <text evidence="2">Belongs to the major facilitator superfamily.</text>
</comment>
<comment type="catalytic activity">
    <reaction evidence="16">
        <text>L-lysyl-L-lysine(out) = L-lysyl-L-lysine(in)</text>
        <dbReference type="Rhea" id="RHEA:79403"/>
        <dbReference type="ChEBI" id="CHEBI:229956"/>
    </reaction>
</comment>
<evidence type="ECO:0000256" key="12">
    <source>
        <dbReference type="ARBA" id="ARBA00044891"/>
    </source>
</evidence>
<evidence type="ECO:0000256" key="19">
    <source>
        <dbReference type="ARBA" id="ARBA00044919"/>
    </source>
</evidence>
<evidence type="ECO:0000256" key="3">
    <source>
        <dbReference type="ARBA" id="ARBA00022448"/>
    </source>
</evidence>
<dbReference type="GO" id="GO:0005765">
    <property type="term" value="C:lysosomal membrane"/>
    <property type="evidence" value="ECO:0007669"/>
    <property type="project" value="UniProtKB-SubCell"/>
</dbReference>
<proteinExistence type="inferred from homology"/>